<evidence type="ECO:0000259" key="1">
    <source>
        <dbReference type="Pfam" id="PF19512"/>
    </source>
</evidence>
<dbReference type="EMBL" id="FOEI01000003">
    <property type="protein sequence ID" value="SEP90645.1"/>
    <property type="molecule type" value="Genomic_DNA"/>
</dbReference>
<feature type="domain" description="DUF6046" evidence="1">
    <location>
        <begin position="65"/>
        <end position="189"/>
    </location>
</feature>
<organism evidence="2 3">
    <name type="scientific">Flavobacterium urocaniciphilum</name>
    <dbReference type="NCBI Taxonomy" id="1299341"/>
    <lineage>
        <taxon>Bacteria</taxon>
        <taxon>Pseudomonadati</taxon>
        <taxon>Bacteroidota</taxon>
        <taxon>Flavobacteriia</taxon>
        <taxon>Flavobacteriales</taxon>
        <taxon>Flavobacteriaceae</taxon>
        <taxon>Flavobacterium</taxon>
    </lineage>
</organism>
<dbReference type="Pfam" id="PF19512">
    <property type="entry name" value="DUF6046"/>
    <property type="match status" value="1"/>
</dbReference>
<dbReference type="AlphaFoldDB" id="A0A1H9BP16"/>
<dbReference type="STRING" id="1299341.SAMN05444005_103125"/>
<protein>
    <recommendedName>
        <fullName evidence="1">DUF6046 domain-containing protein</fullName>
    </recommendedName>
</protein>
<sequence>MAEFNLREITARALFDYVGPHFPEWWKKNKSKFELPDLRGINSEQIRGGKYFLQLKLSYKGQMFELPNEPLLSLGLTKTIVKTATVGKQRKGTVKEYICTEDWVISIKGVCINVDEPELYPADQVAILNDLVDINDALEVETNAFLELFGIRKLVIEDIKFDEMVGESGLQRYTISAISDQDFYADLNEKDTEKNNLLA</sequence>
<keyword evidence="3" id="KW-1185">Reference proteome</keyword>
<proteinExistence type="predicted"/>
<name>A0A1H9BP16_9FLAO</name>
<reference evidence="2 3" key="1">
    <citation type="submission" date="2016-10" db="EMBL/GenBank/DDBJ databases">
        <authorList>
            <person name="de Groot N.N."/>
        </authorList>
    </citation>
    <scope>NUCLEOTIDE SEQUENCE [LARGE SCALE GENOMIC DNA]</scope>
    <source>
        <strain evidence="2 3">DSM 27078</strain>
    </source>
</reference>
<evidence type="ECO:0000313" key="2">
    <source>
        <dbReference type="EMBL" id="SEP90645.1"/>
    </source>
</evidence>
<dbReference type="RefSeq" id="WP_091467186.1">
    <property type="nucleotide sequence ID" value="NZ_FOEI01000003.1"/>
</dbReference>
<dbReference type="InterPro" id="IPR046109">
    <property type="entry name" value="DUF6046"/>
</dbReference>
<evidence type="ECO:0000313" key="3">
    <source>
        <dbReference type="Proteomes" id="UP000198648"/>
    </source>
</evidence>
<dbReference type="Proteomes" id="UP000198648">
    <property type="component" value="Unassembled WGS sequence"/>
</dbReference>
<accession>A0A1H9BP16</accession>
<gene>
    <name evidence="2" type="ORF">SAMN05444005_103125</name>
</gene>
<dbReference type="OrthoDB" id="1351182at2"/>